<keyword evidence="5" id="KW-0833">Ubl conjugation pathway</keyword>
<dbReference type="FunFam" id="3.90.70.80:FF:000018">
    <property type="entry name" value="OTU domain-containing protein 5-B"/>
    <property type="match status" value="1"/>
</dbReference>
<keyword evidence="6" id="KW-0378">Hydrolase</keyword>
<dbReference type="Proteomes" id="UP001608902">
    <property type="component" value="Unassembled WGS sequence"/>
</dbReference>
<evidence type="ECO:0000256" key="8">
    <source>
        <dbReference type="SAM" id="MobiDB-lite"/>
    </source>
</evidence>
<feature type="region of interest" description="Disordered" evidence="8">
    <location>
        <begin position="1"/>
        <end position="59"/>
    </location>
</feature>
<evidence type="ECO:0000256" key="7">
    <source>
        <dbReference type="ARBA" id="ARBA00033460"/>
    </source>
</evidence>
<gene>
    <name evidence="10" type="ORF">AB6A40_005659</name>
</gene>
<organism evidence="10 11">
    <name type="scientific">Gnathostoma spinigerum</name>
    <dbReference type="NCBI Taxonomy" id="75299"/>
    <lineage>
        <taxon>Eukaryota</taxon>
        <taxon>Metazoa</taxon>
        <taxon>Ecdysozoa</taxon>
        <taxon>Nematoda</taxon>
        <taxon>Chromadorea</taxon>
        <taxon>Rhabditida</taxon>
        <taxon>Spirurina</taxon>
        <taxon>Gnathostomatomorpha</taxon>
        <taxon>Gnathostomatoidea</taxon>
        <taxon>Gnathostomatidae</taxon>
        <taxon>Gnathostoma</taxon>
    </lineage>
</organism>
<dbReference type="Gene3D" id="3.90.70.80">
    <property type="match status" value="1"/>
</dbReference>
<protein>
    <recommendedName>
        <fullName evidence="3">ubiquitinyl hydrolase 1</fullName>
        <ecNumber evidence="3">3.4.19.12</ecNumber>
    </recommendedName>
    <alternativeName>
        <fullName evidence="7">Deubiquitinating enzyme A</fullName>
    </alternativeName>
</protein>
<dbReference type="InterPro" id="IPR038765">
    <property type="entry name" value="Papain-like_cys_pep_sf"/>
</dbReference>
<evidence type="ECO:0000256" key="1">
    <source>
        <dbReference type="ARBA" id="ARBA00000707"/>
    </source>
</evidence>
<evidence type="ECO:0000256" key="5">
    <source>
        <dbReference type="ARBA" id="ARBA00022786"/>
    </source>
</evidence>
<dbReference type="Pfam" id="PF02338">
    <property type="entry name" value="OTU"/>
    <property type="match status" value="1"/>
</dbReference>
<keyword evidence="4" id="KW-0645">Protease</keyword>
<keyword evidence="11" id="KW-1185">Reference proteome</keyword>
<feature type="domain" description="OTU" evidence="9">
    <location>
        <begin position="118"/>
        <end position="230"/>
    </location>
</feature>
<comment type="caution">
    <text evidence="10">The sequence shown here is derived from an EMBL/GenBank/DDBJ whole genome shotgun (WGS) entry which is preliminary data.</text>
</comment>
<feature type="compositionally biased region" description="Polar residues" evidence="8">
    <location>
        <begin position="42"/>
        <end position="56"/>
    </location>
</feature>
<comment type="catalytic activity">
    <reaction evidence="1">
        <text>Thiol-dependent hydrolysis of ester, thioester, amide, peptide and isopeptide bonds formed by the C-terminal Gly of ubiquitin (a 76-residue protein attached to proteins as an intracellular targeting signal).</text>
        <dbReference type="EC" id="3.4.19.12"/>
    </reaction>
</comment>
<dbReference type="GO" id="GO:0004843">
    <property type="term" value="F:cysteine-type deubiquitinase activity"/>
    <property type="evidence" value="ECO:0007669"/>
    <property type="project" value="UniProtKB-EC"/>
</dbReference>
<dbReference type="AlphaFoldDB" id="A0ABD6EG29"/>
<dbReference type="SUPFAM" id="SSF54001">
    <property type="entry name" value="Cysteine proteinases"/>
    <property type="match status" value="1"/>
</dbReference>
<evidence type="ECO:0000256" key="2">
    <source>
        <dbReference type="ARBA" id="ARBA00010407"/>
    </source>
</evidence>
<evidence type="ECO:0000256" key="6">
    <source>
        <dbReference type="ARBA" id="ARBA00022801"/>
    </source>
</evidence>
<sequence length="287" mass="32648">MTILPNKPKKNQSKNEKQIRSSSVIQSHSPDTALSGAATHDSLASNSEAATNSSRKIGTKHGFGNKVYNAGCSPQSTKSCLWRDGSVERNSDDENGQGFRDESLDSAFEERLRRVRGLKIKEMQGDGACLFRAVADQVYGDQEMHSDVRRLCLDYMEKNRDHFSQFITEDFEKYIARKRRNDAHGNHIELQAISEIFSRPIEIYDYTTEPKNIFTPTRDSSAHSEPNAPIRLSYHGSVHYNSGEFLVLRTVFTMFFDKLIDTVALRECKLDSVYRKHIANILYIPIC</sequence>
<reference evidence="10 11" key="1">
    <citation type="submission" date="2024-08" db="EMBL/GenBank/DDBJ databases">
        <title>Gnathostoma spinigerum genome.</title>
        <authorList>
            <person name="Gonzalez-Bertolin B."/>
            <person name="Monzon S."/>
            <person name="Zaballos A."/>
            <person name="Jimenez P."/>
            <person name="Dekumyoy P."/>
            <person name="Varona S."/>
            <person name="Cuesta I."/>
            <person name="Sumanam S."/>
            <person name="Adisakwattana P."/>
            <person name="Gasser R.B."/>
            <person name="Hernandez-Gonzalez A."/>
            <person name="Young N.D."/>
            <person name="Perteguer M.J."/>
        </authorList>
    </citation>
    <scope>NUCLEOTIDE SEQUENCE [LARGE SCALE GENOMIC DNA]</scope>
    <source>
        <strain evidence="10">AL3</strain>
        <tissue evidence="10">Liver</tissue>
    </source>
</reference>
<dbReference type="PANTHER" id="PTHR12419:SF4">
    <property type="entry name" value="OTU DOMAIN-CONTAINING PROTEIN 5"/>
    <property type="match status" value="1"/>
</dbReference>
<evidence type="ECO:0000313" key="11">
    <source>
        <dbReference type="Proteomes" id="UP001608902"/>
    </source>
</evidence>
<accession>A0ABD6EG29</accession>
<evidence type="ECO:0000313" key="10">
    <source>
        <dbReference type="EMBL" id="MFH4978950.1"/>
    </source>
</evidence>
<name>A0ABD6EG29_9BILA</name>
<proteinExistence type="inferred from homology"/>
<dbReference type="InterPro" id="IPR003323">
    <property type="entry name" value="OTU_dom"/>
</dbReference>
<dbReference type="EMBL" id="JBGFUD010003691">
    <property type="protein sequence ID" value="MFH4978950.1"/>
    <property type="molecule type" value="Genomic_DNA"/>
</dbReference>
<dbReference type="PROSITE" id="PS50802">
    <property type="entry name" value="OTU"/>
    <property type="match status" value="1"/>
</dbReference>
<dbReference type="CDD" id="cd22752">
    <property type="entry name" value="OTU_OTUD5-like"/>
    <property type="match status" value="1"/>
</dbReference>
<dbReference type="InterPro" id="IPR050704">
    <property type="entry name" value="Peptidase_C85-like"/>
</dbReference>
<evidence type="ECO:0000256" key="4">
    <source>
        <dbReference type="ARBA" id="ARBA00022670"/>
    </source>
</evidence>
<dbReference type="PANTHER" id="PTHR12419">
    <property type="entry name" value="OTU DOMAIN CONTAINING PROTEIN"/>
    <property type="match status" value="1"/>
</dbReference>
<comment type="similarity">
    <text evidence="2">Belongs to the peptidase C85 family.</text>
</comment>
<evidence type="ECO:0000259" key="9">
    <source>
        <dbReference type="PROSITE" id="PS50802"/>
    </source>
</evidence>
<evidence type="ECO:0000256" key="3">
    <source>
        <dbReference type="ARBA" id="ARBA00012759"/>
    </source>
</evidence>
<dbReference type="GO" id="GO:0006508">
    <property type="term" value="P:proteolysis"/>
    <property type="evidence" value="ECO:0007669"/>
    <property type="project" value="UniProtKB-KW"/>
</dbReference>
<feature type="compositionally biased region" description="Polar residues" evidence="8">
    <location>
        <begin position="20"/>
        <end position="32"/>
    </location>
</feature>
<dbReference type="EC" id="3.4.19.12" evidence="3"/>